<sequence length="397" mass="42596">MNLRIHGIDLARGLAILGMMLAHFADPLSRVGTLIDGFPSTLFAVVAGFSLALIHSRAPESPAPLLIRGVILFLLGSAISAVPSIAQVLTSVALIYLLLFWVPRLRTRHVTVVFVVLVVASALASSFGFSMTVYPPAAWLVYGTLGVLLFRLQERAPQRIPAVLLGAAVVAGLSLWWRVNSVGYQFLGDSVSPVDHGSTMYEPMGFTPADSLSAALTPLPHSGSLGDLLSTGSMAVLVILGCLLLTRMRAVVSATWPLRAVGRAALTVYLLHVLTAGFYLQHETQAEFPVPDATDSAQEEPSLEGYQEVVAGADTWEELYEAEAEFYGYADAGAGDAAKYSKPAGPNTRWWAFGISALTALVLAPLWLHFFRRSPMEWLVSRLIRSGAAADRSAHTP</sequence>
<dbReference type="InterPro" id="IPR012429">
    <property type="entry name" value="HGSNAT_cat"/>
</dbReference>
<name>A0A097IJ26_9CORY</name>
<dbReference type="KEGG" id="cdo:CDOO_00615"/>
<feature type="transmembrane region" description="Helical" evidence="1">
    <location>
        <begin position="109"/>
        <end position="127"/>
    </location>
</feature>
<evidence type="ECO:0000256" key="1">
    <source>
        <dbReference type="SAM" id="Phobius"/>
    </source>
</evidence>
<feature type="transmembrane region" description="Helical" evidence="1">
    <location>
        <begin position="260"/>
        <end position="280"/>
    </location>
</feature>
<proteinExistence type="predicted"/>
<feature type="transmembrane region" description="Helical" evidence="1">
    <location>
        <begin position="85"/>
        <end position="102"/>
    </location>
</feature>
<feature type="domain" description="DUF418" evidence="2">
    <location>
        <begin position="224"/>
        <end position="278"/>
    </location>
</feature>
<feature type="transmembrane region" description="Helical" evidence="1">
    <location>
        <begin position="162"/>
        <end position="179"/>
    </location>
</feature>
<feature type="transmembrane region" description="Helical" evidence="1">
    <location>
        <begin position="61"/>
        <end position="79"/>
    </location>
</feature>
<dbReference type="AlphaFoldDB" id="A0A097IJ26"/>
<feature type="transmembrane region" description="Helical" evidence="1">
    <location>
        <begin position="133"/>
        <end position="150"/>
    </location>
</feature>
<dbReference type="eggNOG" id="COG2311">
    <property type="taxonomic scope" value="Bacteria"/>
</dbReference>
<keyword evidence="5" id="KW-1185">Reference proteome</keyword>
<dbReference type="HOGENOM" id="CLU_036065_0_0_11"/>
<feature type="transmembrane region" description="Helical" evidence="1">
    <location>
        <begin position="350"/>
        <end position="371"/>
    </location>
</feature>
<protein>
    <submittedName>
        <fullName evidence="4">Uncharacterized protein</fullName>
    </submittedName>
</protein>
<feature type="transmembrane region" description="Helical" evidence="1">
    <location>
        <begin position="228"/>
        <end position="248"/>
    </location>
</feature>
<dbReference type="OrthoDB" id="4966979at2"/>
<organism evidence="4 5">
    <name type="scientific">Corynebacterium doosanense CAU 212 = DSM 45436</name>
    <dbReference type="NCBI Taxonomy" id="558173"/>
    <lineage>
        <taxon>Bacteria</taxon>
        <taxon>Bacillati</taxon>
        <taxon>Actinomycetota</taxon>
        <taxon>Actinomycetes</taxon>
        <taxon>Mycobacteriales</taxon>
        <taxon>Corynebacteriaceae</taxon>
        <taxon>Corynebacterium</taxon>
    </lineage>
</organism>
<accession>A0A097IJ26</accession>
<dbReference type="Pfam" id="PF04235">
    <property type="entry name" value="DUF418"/>
    <property type="match status" value="1"/>
</dbReference>
<evidence type="ECO:0000313" key="4">
    <source>
        <dbReference type="EMBL" id="AIT62129.1"/>
    </source>
</evidence>
<dbReference type="STRING" id="558173.CDOO_00615"/>
<gene>
    <name evidence="4" type="ORF">CDOO_00615</name>
</gene>
<dbReference type="EMBL" id="CP006764">
    <property type="protein sequence ID" value="AIT62129.1"/>
    <property type="molecule type" value="Genomic_DNA"/>
</dbReference>
<keyword evidence="1" id="KW-0472">Membrane</keyword>
<evidence type="ECO:0000313" key="5">
    <source>
        <dbReference type="Proteomes" id="UP000029914"/>
    </source>
</evidence>
<dbReference type="RefSeq" id="WP_018022887.1">
    <property type="nucleotide sequence ID" value="NZ_AQUX01000014.1"/>
</dbReference>
<evidence type="ECO:0000259" key="3">
    <source>
        <dbReference type="Pfam" id="PF07786"/>
    </source>
</evidence>
<keyword evidence="1" id="KW-0812">Transmembrane</keyword>
<evidence type="ECO:0000259" key="2">
    <source>
        <dbReference type="Pfam" id="PF04235"/>
    </source>
</evidence>
<reference evidence="4 5" key="1">
    <citation type="submission" date="2013-09" db="EMBL/GenBank/DDBJ databases">
        <title>Complete genome sequence of Corynebacterium doosanense CAU 212(T) (=DSM 45436(T)), isolated from activated sludge.</title>
        <authorList>
            <person name="Schaffert L."/>
            <person name="Albersmeier A."/>
            <person name="Kalinowski J."/>
            <person name="Ruckert C."/>
        </authorList>
    </citation>
    <scope>NUCLEOTIDE SEQUENCE [LARGE SCALE GENOMIC DNA]</scope>
    <source>
        <strain evidence="4 5">CAU 212</strain>
    </source>
</reference>
<feature type="transmembrane region" description="Helical" evidence="1">
    <location>
        <begin position="37"/>
        <end position="54"/>
    </location>
</feature>
<feature type="domain" description="Heparan-alpha-glucosaminide N-acetyltransferase catalytic" evidence="3">
    <location>
        <begin position="4"/>
        <end position="127"/>
    </location>
</feature>
<dbReference type="Pfam" id="PF07786">
    <property type="entry name" value="HGSNAT_cat"/>
    <property type="match status" value="1"/>
</dbReference>
<dbReference type="InterPro" id="IPR007349">
    <property type="entry name" value="DUF418"/>
</dbReference>
<dbReference type="Proteomes" id="UP000029914">
    <property type="component" value="Chromosome"/>
</dbReference>
<keyword evidence="1" id="KW-1133">Transmembrane helix</keyword>